<keyword evidence="2" id="KW-1185">Reference proteome</keyword>
<dbReference type="RefSeq" id="WP_289472198.1">
    <property type="nucleotide sequence ID" value="NZ_JAUCMN010000002.1"/>
</dbReference>
<evidence type="ECO:0000313" key="1">
    <source>
        <dbReference type="EMBL" id="MDM7890690.1"/>
    </source>
</evidence>
<sequence>MTDGRKEQLPVASFGGRAKRVEQDELRAYLVRLDAMWASADDRVDQADAFRNRLGSRYADGFRFLERMLDEAMDAADWASSAMDGLHADAGDGQQEQYYAVIKGLCARALKTFGEVLWLLKGGYPDGATARVRTLHEIAVTITVIAVYGGPGRKHPELVDRFVTHREAMVPRFARSLVASGMREATDILDEEMLVGLDARRHELAEQYGKDFVQPNGWAAPLFKPKTRITISALMKLVSPRFEFYYSMASHPVHADSDGWHSAIVRDGEEVVFSAGMTNLGLGLPAEVASLLLLHVLDATVPSRVVTGQRVDVSGAFLLAGVEHFRDIGMQAIKTAEEAILAAEAALGQRSAGPDGTESASR</sequence>
<name>A0ABT7TM82_9MICO</name>
<protein>
    <submittedName>
        <fullName evidence="1">DUF5677 domain-containing protein</fullName>
    </submittedName>
</protein>
<evidence type="ECO:0000313" key="2">
    <source>
        <dbReference type="Proteomes" id="UP001236404"/>
    </source>
</evidence>
<comment type="caution">
    <text evidence="1">The sequence shown here is derived from an EMBL/GenBank/DDBJ whole genome shotgun (WGS) entry which is preliminary data.</text>
</comment>
<dbReference type="InterPro" id="IPR043733">
    <property type="entry name" value="DUF5677"/>
</dbReference>
<dbReference type="Pfam" id="PF18928">
    <property type="entry name" value="DUF5677"/>
    <property type="match status" value="1"/>
</dbReference>
<proteinExistence type="predicted"/>
<organism evidence="1 2">
    <name type="scientific">Curtobacterium caseinilyticum</name>
    <dbReference type="NCBI Taxonomy" id="3055137"/>
    <lineage>
        <taxon>Bacteria</taxon>
        <taxon>Bacillati</taxon>
        <taxon>Actinomycetota</taxon>
        <taxon>Actinomycetes</taxon>
        <taxon>Micrococcales</taxon>
        <taxon>Microbacteriaceae</taxon>
        <taxon>Curtobacterium</taxon>
    </lineage>
</organism>
<reference evidence="1 2" key="1">
    <citation type="submission" date="2023-06" db="EMBL/GenBank/DDBJ databases">
        <authorList>
            <person name="Feng G."/>
            <person name="Li J."/>
            <person name="Zhu H."/>
        </authorList>
    </citation>
    <scope>NUCLEOTIDE SEQUENCE [LARGE SCALE GENOMIC DNA]</scope>
    <source>
        <strain evidence="1 2">RHCKG28</strain>
    </source>
</reference>
<dbReference type="Proteomes" id="UP001236404">
    <property type="component" value="Unassembled WGS sequence"/>
</dbReference>
<gene>
    <name evidence="1" type="ORF">QUG93_03235</name>
</gene>
<accession>A0ABT7TM82</accession>
<dbReference type="EMBL" id="JAUCMN010000002">
    <property type="protein sequence ID" value="MDM7890690.1"/>
    <property type="molecule type" value="Genomic_DNA"/>
</dbReference>